<feature type="domain" description="PAS" evidence="14">
    <location>
        <begin position="16"/>
        <end position="86"/>
    </location>
</feature>
<evidence type="ECO:0000256" key="5">
    <source>
        <dbReference type="ARBA" id="ARBA00022679"/>
    </source>
</evidence>
<dbReference type="GO" id="GO:0009927">
    <property type="term" value="F:histidine phosphotransfer kinase activity"/>
    <property type="evidence" value="ECO:0007669"/>
    <property type="project" value="TreeGrafter"/>
</dbReference>
<proteinExistence type="predicted"/>
<evidence type="ECO:0000256" key="6">
    <source>
        <dbReference type="ARBA" id="ARBA00022741"/>
    </source>
</evidence>
<dbReference type="InterPro" id="IPR003661">
    <property type="entry name" value="HisK_dim/P_dom"/>
</dbReference>
<dbReference type="PRINTS" id="PR00344">
    <property type="entry name" value="BCTRLSENSOR"/>
</dbReference>
<dbReference type="SUPFAM" id="SSF55781">
    <property type="entry name" value="GAF domain-like"/>
    <property type="match status" value="1"/>
</dbReference>
<evidence type="ECO:0000259" key="13">
    <source>
        <dbReference type="PROSITE" id="PS50110"/>
    </source>
</evidence>
<dbReference type="FunFam" id="1.10.287.130:FF:000038">
    <property type="entry name" value="Sensory transduction histidine kinase"/>
    <property type="match status" value="1"/>
</dbReference>
<accession>A0A644VSF0</accession>
<comment type="subcellular location">
    <subcellularLocation>
        <location evidence="2">Membrane</location>
    </subcellularLocation>
</comment>
<keyword evidence="10" id="KW-0472">Membrane</keyword>
<evidence type="ECO:0000256" key="11">
    <source>
        <dbReference type="SAM" id="Coils"/>
    </source>
</evidence>
<evidence type="ECO:0000256" key="1">
    <source>
        <dbReference type="ARBA" id="ARBA00000085"/>
    </source>
</evidence>
<dbReference type="Pfam" id="PF00989">
    <property type="entry name" value="PAS"/>
    <property type="match status" value="1"/>
</dbReference>
<dbReference type="InterPro" id="IPR003018">
    <property type="entry name" value="GAF"/>
</dbReference>
<dbReference type="GO" id="GO:0005886">
    <property type="term" value="C:plasma membrane"/>
    <property type="evidence" value="ECO:0007669"/>
    <property type="project" value="TreeGrafter"/>
</dbReference>
<organism evidence="16">
    <name type="scientific">bioreactor metagenome</name>
    <dbReference type="NCBI Taxonomy" id="1076179"/>
    <lineage>
        <taxon>unclassified sequences</taxon>
        <taxon>metagenomes</taxon>
        <taxon>ecological metagenomes</taxon>
    </lineage>
</organism>
<dbReference type="PANTHER" id="PTHR43047:SF72">
    <property type="entry name" value="OSMOSENSING HISTIDINE PROTEIN KINASE SLN1"/>
    <property type="match status" value="1"/>
</dbReference>
<evidence type="ECO:0000259" key="14">
    <source>
        <dbReference type="PROSITE" id="PS50112"/>
    </source>
</evidence>
<dbReference type="Pfam" id="PF02518">
    <property type="entry name" value="HATPase_c"/>
    <property type="match status" value="1"/>
</dbReference>
<feature type="domain" description="Response regulatory" evidence="13">
    <location>
        <begin position="816"/>
        <end position="933"/>
    </location>
</feature>
<comment type="caution">
    <text evidence="16">The sequence shown here is derived from an EMBL/GenBank/DDBJ whole genome shotgun (WGS) entry which is preliminary data.</text>
</comment>
<dbReference type="InterPro" id="IPR000700">
    <property type="entry name" value="PAS-assoc_C"/>
</dbReference>
<dbReference type="NCBIfam" id="TIGR00229">
    <property type="entry name" value="sensory_box"/>
    <property type="match status" value="3"/>
</dbReference>
<evidence type="ECO:0000256" key="9">
    <source>
        <dbReference type="ARBA" id="ARBA00023012"/>
    </source>
</evidence>
<dbReference type="GO" id="GO:0005524">
    <property type="term" value="F:ATP binding"/>
    <property type="evidence" value="ECO:0007669"/>
    <property type="project" value="UniProtKB-KW"/>
</dbReference>
<dbReference type="InterPro" id="IPR029016">
    <property type="entry name" value="GAF-like_dom_sf"/>
</dbReference>
<feature type="domain" description="PAS" evidence="14">
    <location>
        <begin position="429"/>
        <end position="476"/>
    </location>
</feature>
<dbReference type="SUPFAM" id="SSF55785">
    <property type="entry name" value="PYP-like sensor domain (PAS domain)"/>
    <property type="match status" value="3"/>
</dbReference>
<feature type="domain" description="PAC" evidence="15">
    <location>
        <begin position="503"/>
        <end position="553"/>
    </location>
</feature>
<dbReference type="GO" id="GO:0006355">
    <property type="term" value="P:regulation of DNA-templated transcription"/>
    <property type="evidence" value="ECO:0007669"/>
    <property type="project" value="InterPro"/>
</dbReference>
<dbReference type="InterPro" id="IPR005467">
    <property type="entry name" value="His_kinase_dom"/>
</dbReference>
<comment type="catalytic activity">
    <reaction evidence="1">
        <text>ATP + protein L-histidine = ADP + protein N-phospho-L-histidine.</text>
        <dbReference type="EC" id="2.7.13.3"/>
    </reaction>
</comment>
<evidence type="ECO:0000259" key="15">
    <source>
        <dbReference type="PROSITE" id="PS50113"/>
    </source>
</evidence>
<dbReference type="CDD" id="cd00130">
    <property type="entry name" value="PAS"/>
    <property type="match status" value="3"/>
</dbReference>
<dbReference type="InterPro" id="IPR004358">
    <property type="entry name" value="Sig_transdc_His_kin-like_C"/>
</dbReference>
<feature type="domain" description="PAS" evidence="14">
    <location>
        <begin position="313"/>
        <end position="369"/>
    </location>
</feature>
<dbReference type="CDD" id="cd00082">
    <property type="entry name" value="HisKA"/>
    <property type="match status" value="1"/>
</dbReference>
<dbReference type="InterPro" id="IPR035965">
    <property type="entry name" value="PAS-like_dom_sf"/>
</dbReference>
<feature type="domain" description="Histidine kinase" evidence="12">
    <location>
        <begin position="571"/>
        <end position="791"/>
    </location>
</feature>
<dbReference type="SMART" id="SM00065">
    <property type="entry name" value="GAF"/>
    <property type="match status" value="1"/>
</dbReference>
<evidence type="ECO:0000256" key="8">
    <source>
        <dbReference type="ARBA" id="ARBA00022840"/>
    </source>
</evidence>
<keyword evidence="11" id="KW-0175">Coiled coil</keyword>
<dbReference type="SUPFAM" id="SSF55874">
    <property type="entry name" value="ATPase domain of HSP90 chaperone/DNA topoisomerase II/histidine kinase"/>
    <property type="match status" value="1"/>
</dbReference>
<dbReference type="Gene3D" id="3.30.450.40">
    <property type="match status" value="1"/>
</dbReference>
<evidence type="ECO:0000256" key="3">
    <source>
        <dbReference type="ARBA" id="ARBA00012438"/>
    </source>
</evidence>
<dbReference type="Gene3D" id="3.30.565.10">
    <property type="entry name" value="Histidine kinase-like ATPase, C-terminal domain"/>
    <property type="match status" value="1"/>
</dbReference>
<dbReference type="Gene3D" id="3.40.50.2300">
    <property type="match status" value="1"/>
</dbReference>
<dbReference type="InterPro" id="IPR036097">
    <property type="entry name" value="HisK_dim/P_sf"/>
</dbReference>
<dbReference type="EMBL" id="VSSQ01000422">
    <property type="protein sequence ID" value="MPL94298.1"/>
    <property type="molecule type" value="Genomic_DNA"/>
</dbReference>
<feature type="domain" description="PAC" evidence="15">
    <location>
        <begin position="90"/>
        <end position="142"/>
    </location>
</feature>
<dbReference type="SMART" id="SM00388">
    <property type="entry name" value="HisKA"/>
    <property type="match status" value="1"/>
</dbReference>
<dbReference type="InterPro" id="IPR001610">
    <property type="entry name" value="PAC"/>
</dbReference>
<dbReference type="InterPro" id="IPR036890">
    <property type="entry name" value="HATPase_C_sf"/>
</dbReference>
<dbReference type="Pfam" id="PF00512">
    <property type="entry name" value="HisKA"/>
    <property type="match status" value="1"/>
</dbReference>
<gene>
    <name evidence="16" type="primary">rcsC_100</name>
    <name evidence="16" type="ORF">SDC9_40450</name>
</gene>
<dbReference type="PROSITE" id="PS50113">
    <property type="entry name" value="PAC"/>
    <property type="match status" value="2"/>
</dbReference>
<dbReference type="SUPFAM" id="SSF52172">
    <property type="entry name" value="CheY-like"/>
    <property type="match status" value="1"/>
</dbReference>
<dbReference type="InterPro" id="IPR011006">
    <property type="entry name" value="CheY-like_superfamily"/>
</dbReference>
<feature type="coiled-coil region" evidence="11">
    <location>
        <begin position="544"/>
        <end position="571"/>
    </location>
</feature>
<dbReference type="SUPFAM" id="SSF47384">
    <property type="entry name" value="Homodimeric domain of signal transducing histidine kinase"/>
    <property type="match status" value="1"/>
</dbReference>
<dbReference type="Pfam" id="PF13426">
    <property type="entry name" value="PAS_9"/>
    <property type="match status" value="2"/>
</dbReference>
<dbReference type="PROSITE" id="PS50109">
    <property type="entry name" value="HIS_KIN"/>
    <property type="match status" value="1"/>
</dbReference>
<dbReference type="InterPro" id="IPR013767">
    <property type="entry name" value="PAS_fold"/>
</dbReference>
<keyword evidence="5 16" id="KW-0808">Transferase</keyword>
<keyword evidence="8" id="KW-0067">ATP-binding</keyword>
<dbReference type="Pfam" id="PF00072">
    <property type="entry name" value="Response_reg"/>
    <property type="match status" value="1"/>
</dbReference>
<dbReference type="SMART" id="SM00387">
    <property type="entry name" value="HATPase_c"/>
    <property type="match status" value="1"/>
</dbReference>
<name>A0A644VSF0_9ZZZZ</name>
<dbReference type="EC" id="2.7.13.3" evidence="3"/>
<dbReference type="AlphaFoldDB" id="A0A644VSF0"/>
<dbReference type="SMART" id="SM00448">
    <property type="entry name" value="REC"/>
    <property type="match status" value="1"/>
</dbReference>
<dbReference type="InterPro" id="IPR000014">
    <property type="entry name" value="PAS"/>
</dbReference>
<dbReference type="SMART" id="SM00086">
    <property type="entry name" value="PAC"/>
    <property type="match status" value="2"/>
</dbReference>
<evidence type="ECO:0000256" key="10">
    <source>
        <dbReference type="ARBA" id="ARBA00023136"/>
    </source>
</evidence>
<evidence type="ECO:0000256" key="2">
    <source>
        <dbReference type="ARBA" id="ARBA00004370"/>
    </source>
</evidence>
<evidence type="ECO:0000259" key="12">
    <source>
        <dbReference type="PROSITE" id="PS50109"/>
    </source>
</evidence>
<sequence length="933" mass="106373">MESSTANNIELIFGNKQKRYRSLIDNLKDIVFHVDNEGKIIFLNKAWERILGYTVEESLGEHFDRFIYADDSLIAQNIFENLLKHEGEYVPHQFRAMTKAGVVRWVEVFAWISQDNKNKRIGIFGSVTDITEQKHIKELEAELLQVSIKLTATPGIEIPSAFNFALSRIGKFFGADRSYIFEFSSDYKTMSNTYEWCNEGVEPQIHILQQIPCDTIPMWMETLQSNREIVISSVVELDDRWKIERLTMKGLGIRAVLIIPIFAEKVLIAFLGLDYVQSSKKFSASEINILKVWGNMFTGIILNQRKEILLNQTQRNFESFFRANNDFLFVFNAEGKIVEINEIVKKRLNYSSEDLIGQPIESVYPKERQLEAKKVVYKMYVGLIDKHTMPLVSKSGEMIPVETVVKHGFWNDTPAYFAISRDISGILLSEEKFSKAFQSNTVLMGIINMETDRFIDVNDTMIKKTGYEREEVVGKTVPELNLFRNLQKFDVDFEYVKNSLPFKEIEADLVKKDGSVMVGLFSADSIYVGKDQCLLITMIDITRRKEAENELVRARKEAEEANRSKSEFLSRMSHELRTPMNSILGFAQLLEMNNDLPDSQRKGVKHIMNNGRHLLKLINEVLDMARIESGKISMSIENIQIQETIKEAVDIIKPLMKEKNISLKLLEDLSETVFVKADKQRLIQVLVNLLSNAVKYNKPNGSIILNFFINPANKDFIRITIKDTGVGIEDANISRLFIPFERIETEDFSPEGTGLGLPIALELMHIMNGNIGVKSQYGVGSTFWVDIPLAEHQSRDMVNQDTTVSVLSDPVERVATILYIEDNLSNTDLIKQVMSNLRPNIKLVCDMHGKKTISLAKQHKPDLILLDLNLPDIHGSEVLGELKNDAETAHIPVVVLTADATQSQMKKLMQTGARAYLTKPVDLVNLLIEIDKF</sequence>
<dbReference type="Gene3D" id="3.30.450.20">
    <property type="entry name" value="PAS domain"/>
    <property type="match status" value="3"/>
</dbReference>
<protein>
    <recommendedName>
        <fullName evidence="3">histidine kinase</fullName>
        <ecNumber evidence="3">2.7.13.3</ecNumber>
    </recommendedName>
</protein>
<dbReference type="PROSITE" id="PS50112">
    <property type="entry name" value="PAS"/>
    <property type="match status" value="3"/>
</dbReference>
<dbReference type="Gene3D" id="1.10.287.130">
    <property type="match status" value="1"/>
</dbReference>
<dbReference type="InterPro" id="IPR003594">
    <property type="entry name" value="HATPase_dom"/>
</dbReference>
<keyword evidence="9" id="KW-0902">Two-component regulatory system</keyword>
<evidence type="ECO:0000256" key="7">
    <source>
        <dbReference type="ARBA" id="ARBA00022777"/>
    </source>
</evidence>
<dbReference type="InterPro" id="IPR001789">
    <property type="entry name" value="Sig_transdc_resp-reg_receiver"/>
</dbReference>
<dbReference type="Pfam" id="PF01590">
    <property type="entry name" value="GAF"/>
    <property type="match status" value="1"/>
</dbReference>
<keyword evidence="7 16" id="KW-0418">Kinase</keyword>
<keyword evidence="6" id="KW-0547">Nucleotide-binding</keyword>
<dbReference type="PROSITE" id="PS50110">
    <property type="entry name" value="RESPONSE_REGULATORY"/>
    <property type="match status" value="1"/>
</dbReference>
<dbReference type="SMART" id="SM00091">
    <property type="entry name" value="PAS"/>
    <property type="match status" value="3"/>
</dbReference>
<dbReference type="PANTHER" id="PTHR43047">
    <property type="entry name" value="TWO-COMPONENT HISTIDINE PROTEIN KINASE"/>
    <property type="match status" value="1"/>
</dbReference>
<evidence type="ECO:0000256" key="4">
    <source>
        <dbReference type="ARBA" id="ARBA00022553"/>
    </source>
</evidence>
<dbReference type="GO" id="GO:0000155">
    <property type="term" value="F:phosphorelay sensor kinase activity"/>
    <property type="evidence" value="ECO:0007669"/>
    <property type="project" value="InterPro"/>
</dbReference>
<reference evidence="16" key="1">
    <citation type="submission" date="2019-08" db="EMBL/GenBank/DDBJ databases">
        <authorList>
            <person name="Kucharzyk K."/>
            <person name="Murdoch R.W."/>
            <person name="Higgins S."/>
            <person name="Loffler F."/>
        </authorList>
    </citation>
    <scope>NUCLEOTIDE SEQUENCE</scope>
</reference>
<evidence type="ECO:0000313" key="16">
    <source>
        <dbReference type="EMBL" id="MPL94298.1"/>
    </source>
</evidence>
<keyword evidence="4" id="KW-0597">Phosphoprotein</keyword>